<dbReference type="GO" id="GO:0006511">
    <property type="term" value="P:ubiquitin-dependent protein catabolic process"/>
    <property type="evidence" value="ECO:0007669"/>
    <property type="project" value="TreeGrafter"/>
</dbReference>
<dbReference type="AlphaFoldDB" id="A0A0K8UG26"/>
<keyword evidence="1 3" id="KW-0479">Metal-binding</keyword>
<evidence type="ECO:0000313" key="5">
    <source>
        <dbReference type="EMBL" id="JAI25556.1"/>
    </source>
</evidence>
<organism evidence="5">
    <name type="scientific">Bactrocera latifrons</name>
    <name type="common">Malaysian fruit fly</name>
    <name type="synonym">Chaetodacus latifrons</name>
    <dbReference type="NCBI Taxonomy" id="174628"/>
    <lineage>
        <taxon>Eukaryota</taxon>
        <taxon>Metazoa</taxon>
        <taxon>Ecdysozoa</taxon>
        <taxon>Arthropoda</taxon>
        <taxon>Hexapoda</taxon>
        <taxon>Insecta</taxon>
        <taxon>Pterygota</taxon>
        <taxon>Neoptera</taxon>
        <taxon>Endopterygota</taxon>
        <taxon>Diptera</taxon>
        <taxon>Brachycera</taxon>
        <taxon>Muscomorpha</taxon>
        <taxon>Tephritoidea</taxon>
        <taxon>Tephritidae</taxon>
        <taxon>Bactrocera</taxon>
        <taxon>Bactrocera</taxon>
    </lineage>
</organism>
<dbReference type="SUPFAM" id="SSF57850">
    <property type="entry name" value="RING/U-box"/>
    <property type="match status" value="1"/>
</dbReference>
<feature type="domain" description="RING-type" evidence="4">
    <location>
        <begin position="92"/>
        <end position="137"/>
    </location>
</feature>
<dbReference type="GO" id="GO:0061630">
    <property type="term" value="F:ubiquitin protein ligase activity"/>
    <property type="evidence" value="ECO:0007669"/>
    <property type="project" value="TreeGrafter"/>
</dbReference>
<evidence type="ECO:0000259" key="4">
    <source>
        <dbReference type="PROSITE" id="PS50089"/>
    </source>
</evidence>
<accession>A0A0K8UG26</accession>
<evidence type="ECO:0000256" key="1">
    <source>
        <dbReference type="ARBA" id="ARBA00022771"/>
    </source>
</evidence>
<dbReference type="PROSITE" id="PS50089">
    <property type="entry name" value="ZF_RING_2"/>
    <property type="match status" value="1"/>
</dbReference>
<dbReference type="PANTHER" id="PTHR22696:SF1">
    <property type="entry name" value="E3 UBIQUITIN-PROTEIN LIGASE RNF26"/>
    <property type="match status" value="1"/>
</dbReference>
<dbReference type="PANTHER" id="PTHR22696">
    <property type="entry name" value="E3 UBIQUITIN-PROTEIN LIGASE RNF26"/>
    <property type="match status" value="1"/>
</dbReference>
<evidence type="ECO:0000256" key="2">
    <source>
        <dbReference type="ARBA" id="ARBA00022833"/>
    </source>
</evidence>
<name>A0A0K8UG26_BACLA</name>
<dbReference type="OrthoDB" id="6595597at2759"/>
<proteinExistence type="predicted"/>
<dbReference type="Pfam" id="PF13920">
    <property type="entry name" value="zf-C3HC4_3"/>
    <property type="match status" value="1"/>
</dbReference>
<dbReference type="GO" id="GO:0008270">
    <property type="term" value="F:zinc ion binding"/>
    <property type="evidence" value="ECO:0007669"/>
    <property type="project" value="UniProtKB-KW"/>
</dbReference>
<dbReference type="InterPro" id="IPR001841">
    <property type="entry name" value="Znf_RING"/>
</dbReference>
<protein>
    <submittedName>
        <fullName evidence="5">E3 ubiquitin-protein ligase MGRN1</fullName>
    </submittedName>
</protein>
<dbReference type="EMBL" id="GDHF01026758">
    <property type="protein sequence ID" value="JAI25556.1"/>
    <property type="molecule type" value="Transcribed_RNA"/>
</dbReference>
<sequence length="148" mass="17143">MNTNGSVGKTRIKKFCVLKEDVISKFKNDLLQGAINPSKFLYQLVLSKNNLIVQMEPDEDLFEELSYLEEDIEDESLNHIETNQNKINNNMCVVCFIKQPNILFFPCKHLKICSECCLTVQTHKIDQTSKLVCPFCRVEVHETLQIFI</sequence>
<dbReference type="GO" id="GO:0016567">
    <property type="term" value="P:protein ubiquitination"/>
    <property type="evidence" value="ECO:0007669"/>
    <property type="project" value="TreeGrafter"/>
</dbReference>
<evidence type="ECO:0000256" key="3">
    <source>
        <dbReference type="PROSITE-ProRule" id="PRU00175"/>
    </source>
</evidence>
<dbReference type="InterPro" id="IPR013083">
    <property type="entry name" value="Znf_RING/FYVE/PHD"/>
</dbReference>
<gene>
    <name evidence="5" type="primary">MGRN1</name>
    <name evidence="5" type="ORF">c1_g2_i1</name>
</gene>
<keyword evidence="2" id="KW-0862">Zinc</keyword>
<keyword evidence="1 3" id="KW-0863">Zinc-finger</keyword>
<dbReference type="Gene3D" id="3.30.40.10">
    <property type="entry name" value="Zinc/RING finger domain, C3HC4 (zinc finger)"/>
    <property type="match status" value="1"/>
</dbReference>
<reference evidence="5" key="1">
    <citation type="submission" date="2015-06" db="EMBL/GenBank/DDBJ databases">
        <authorList>
            <person name="Hoefler B.C."/>
            <person name="Straight P.D."/>
        </authorList>
    </citation>
    <scope>NUCLEOTIDE SEQUENCE</scope>
</reference>